<evidence type="ECO:0000256" key="2">
    <source>
        <dbReference type="ARBA" id="ARBA00022475"/>
    </source>
</evidence>
<evidence type="ECO:0000256" key="3">
    <source>
        <dbReference type="ARBA" id="ARBA00022692"/>
    </source>
</evidence>
<gene>
    <name evidence="12" type="ORF">AS180_18415</name>
</gene>
<name>A0A0V8JHH7_9BACI</name>
<keyword evidence="5 7" id="KW-0472">Membrane</keyword>
<dbReference type="RefSeq" id="WP_062687281.1">
    <property type="nucleotide sequence ID" value="NZ_KQ758697.1"/>
</dbReference>
<evidence type="ECO:0000259" key="10">
    <source>
        <dbReference type="Pfam" id="PF22820"/>
    </source>
</evidence>
<evidence type="ECO:0008006" key="14">
    <source>
        <dbReference type="Google" id="ProtNLM"/>
    </source>
</evidence>
<dbReference type="AlphaFoldDB" id="A0A0V8JHH7"/>
<dbReference type="InterPro" id="IPR056902">
    <property type="entry name" value="NTF2_YvbJ"/>
</dbReference>
<keyword evidence="4 7" id="KW-1133">Transmembrane helix</keyword>
<dbReference type="Pfam" id="PF25155">
    <property type="entry name" value="NTF2_YvbJ"/>
    <property type="match status" value="1"/>
</dbReference>
<evidence type="ECO:0000259" key="9">
    <source>
        <dbReference type="Pfam" id="PF22819"/>
    </source>
</evidence>
<evidence type="ECO:0000256" key="6">
    <source>
        <dbReference type="SAM" id="MobiDB-lite"/>
    </source>
</evidence>
<evidence type="ECO:0000256" key="4">
    <source>
        <dbReference type="ARBA" id="ARBA00022989"/>
    </source>
</evidence>
<feature type="domain" description="TcaA second" evidence="8">
    <location>
        <begin position="80"/>
        <end position="181"/>
    </location>
</feature>
<keyword evidence="2" id="KW-1003">Cell membrane</keyword>
<dbReference type="Proteomes" id="UP000053681">
    <property type="component" value="Unassembled WGS sequence"/>
</dbReference>
<comment type="subcellular location">
    <subcellularLocation>
        <location evidence="1">Cell membrane</location>
        <topology evidence="1">Single-pass membrane protein</topology>
    </subcellularLocation>
</comment>
<feature type="region of interest" description="Disordered" evidence="6">
    <location>
        <begin position="477"/>
        <end position="524"/>
    </location>
</feature>
<evidence type="ECO:0000259" key="8">
    <source>
        <dbReference type="Pfam" id="PF22813"/>
    </source>
</evidence>
<comment type="caution">
    <text evidence="12">The sequence shown here is derived from an EMBL/GenBank/DDBJ whole genome shotgun (WGS) entry which is preliminary data.</text>
</comment>
<evidence type="ECO:0000256" key="7">
    <source>
        <dbReference type="SAM" id="Phobius"/>
    </source>
</evidence>
<dbReference type="InterPro" id="IPR054530">
    <property type="entry name" value="TcaA_4th"/>
</dbReference>
<feature type="domain" description="TcaA 4th" evidence="10">
    <location>
        <begin position="259"/>
        <end position="333"/>
    </location>
</feature>
<dbReference type="Pfam" id="PF22819">
    <property type="entry name" value="TcaA_5th"/>
    <property type="match status" value="1"/>
</dbReference>
<dbReference type="InterPro" id="IPR054528">
    <property type="entry name" value="TcaA_5th"/>
</dbReference>
<keyword evidence="3 7" id="KW-0812">Transmembrane</keyword>
<keyword evidence="13" id="KW-1185">Reference proteome</keyword>
<evidence type="ECO:0000256" key="5">
    <source>
        <dbReference type="ARBA" id="ARBA00023136"/>
    </source>
</evidence>
<proteinExistence type="predicted"/>
<feature type="domain" description="TcaA 4th" evidence="10">
    <location>
        <begin position="184"/>
        <end position="255"/>
    </location>
</feature>
<dbReference type="Pfam" id="PF22820">
    <property type="entry name" value="TcaA_3rd_4th"/>
    <property type="match status" value="2"/>
</dbReference>
<feature type="transmembrane region" description="Helical" evidence="7">
    <location>
        <begin position="55"/>
        <end position="74"/>
    </location>
</feature>
<organism evidence="12 13">
    <name type="scientific">Priestia veravalensis</name>
    <dbReference type="NCBI Taxonomy" id="1414648"/>
    <lineage>
        <taxon>Bacteria</taxon>
        <taxon>Bacillati</taxon>
        <taxon>Bacillota</taxon>
        <taxon>Bacilli</taxon>
        <taxon>Bacillales</taxon>
        <taxon>Bacillaceae</taxon>
        <taxon>Priestia</taxon>
    </lineage>
</organism>
<dbReference type="PANTHER" id="PTHR40038">
    <property type="entry name" value="MEMBRANE-ASSOCIATED PROTEIN TCAA"/>
    <property type="match status" value="1"/>
</dbReference>
<dbReference type="Pfam" id="PF22813">
    <property type="entry name" value="TcaA_2nd"/>
    <property type="match status" value="1"/>
</dbReference>
<evidence type="ECO:0000313" key="12">
    <source>
        <dbReference type="EMBL" id="KSU86486.1"/>
    </source>
</evidence>
<accession>A0A0V8JHH7</accession>
<sequence length="644" mass="71779">MAFCKECGTNQQEGAQFCQNCGEPFEQQLAQPTEQTVTTNSRHTQKSPMTKKKKALIISVSAAIVVLFGGYQYGKAATDKDKIIDRFETALIEQDEKEVASFLTSTDPSLKIGEKDVKGFVSYFKKNPDERKDVIKFLKRQSASMDGSAVSVLGNELEDSPIRLNKGGKTALIFDKYSVQVDPVYVDISTNYKNTELYINGKKIDTATSDDFKDTYGPYLPGTYKIEGKLKADFVDLVAKENVELTNTVDTENVNLSLDGSDVTVYTGIEDAEISSNVLIDGKDVGVDLAKKDTFGPVLTEGSMKLQVKAKLPWGEATTANHAIDGSEVYVNFGTDKKTQDALIDTIVSSTKGWLSAYTAQDPSKAVNVTANHLANLKENISYDQDISRLYKNKYIGTTFNLDDMDIRYEDGDWTATVYGLQEYEEAYYYQGDIPEMSKQNTFMEYTLIYDEKQEKWLVHNASSTYGELSKKVKEVMEDKPKTYQTSASSSSKKDSETSEEVETAETVNESSEDESEEGQANYSSDEIGSFMANYMDATISSINNEDFSIASPYIDPNGPKYKEQKDYTAYLNEKGITEELHTFDVKNVKDLGDGLYEVSTYEEYTISYADGTSKQANFNTVHQVKDSDGELGVYKLVKTTETN</sequence>
<evidence type="ECO:0000259" key="11">
    <source>
        <dbReference type="Pfam" id="PF25155"/>
    </source>
</evidence>
<dbReference type="InterPro" id="IPR054529">
    <property type="entry name" value="TcaA_2nd"/>
</dbReference>
<feature type="domain" description="TcaA protein NTF2-like" evidence="9">
    <location>
        <begin position="525"/>
        <end position="637"/>
    </location>
</feature>
<reference evidence="12 13" key="1">
    <citation type="submission" date="2015-11" db="EMBL/GenBank/DDBJ databases">
        <title>Bacillus caseinolyticus sp nov.</title>
        <authorList>
            <person name="Dastager S.G."/>
            <person name="Mawlankar R."/>
        </authorList>
    </citation>
    <scope>NUCLEOTIDE SEQUENCE [LARGE SCALE GENOMIC DNA]</scope>
    <source>
        <strain evidence="12 13">SGD-V-76</strain>
    </source>
</reference>
<protein>
    <recommendedName>
        <fullName evidence="14">Membrane-associated protein TcaA</fullName>
    </recommendedName>
</protein>
<dbReference type="GO" id="GO:0005886">
    <property type="term" value="C:plasma membrane"/>
    <property type="evidence" value="ECO:0007669"/>
    <property type="project" value="UniProtKB-SubCell"/>
</dbReference>
<dbReference type="EMBL" id="LNQP01000082">
    <property type="protein sequence ID" value="KSU86486.1"/>
    <property type="molecule type" value="Genomic_DNA"/>
</dbReference>
<feature type="domain" description="YvbJ-like NTF2-like" evidence="11">
    <location>
        <begin position="343"/>
        <end position="462"/>
    </location>
</feature>
<evidence type="ECO:0000256" key="1">
    <source>
        <dbReference type="ARBA" id="ARBA00004162"/>
    </source>
</evidence>
<evidence type="ECO:0000313" key="13">
    <source>
        <dbReference type="Proteomes" id="UP000053681"/>
    </source>
</evidence>
<dbReference type="PANTHER" id="PTHR40038:SF1">
    <property type="entry name" value="MEMBRANE-ASSOCIATED PROTEIN TCAA"/>
    <property type="match status" value="1"/>
</dbReference>